<keyword evidence="2" id="KW-0285">Flavoprotein</keyword>
<sequence length="429" mass="47861">MPAATTNSPEPLSIAIVGAGLVGATAALALSRLPNVTINVYERSPEPREVGAWIAMNVSGRAFIPGLRVLGNILPDYSQLRDIMYQGETGINHRHWRTGEALGTSESPHTAPKYREGRTHRIPLHELLLSHVEPGTIHYDKHVIRADFQAKSGRGGAILTFTDGDVVHVDLVVAADGIYSKLRRQYLPQSIPAYRGVVAYRKIFPESLLSHIKGLPEGTSSWQKEHGEVMYMSKVGLGKYGIVAIVREADDAAKPLSWGQDQGEGGIARLQRHFKDWDPIIIEVVSALPNIDAYRLEGAAWMDNMTRDDSIAFVGDAAHPTAGAYGAGATFGFGDVWALYRSLLAFHHNTYDVAAALDLFNRTRRPFLARVERQMSFDRKNGAYIASALDEESWIARWRERFSPNWWMLEHDVEAEWQKVYSEVLYEQN</sequence>
<proteinExistence type="inferred from homology"/>
<dbReference type="InterPro" id="IPR050493">
    <property type="entry name" value="FAD-dep_Monooxygenase_BioMet"/>
</dbReference>
<keyword evidence="6" id="KW-1133">Transmembrane helix</keyword>
<dbReference type="Pfam" id="PF01494">
    <property type="entry name" value="FAD_binding_3"/>
    <property type="match status" value="1"/>
</dbReference>
<evidence type="ECO:0000256" key="5">
    <source>
        <dbReference type="ARBA" id="ARBA00023033"/>
    </source>
</evidence>
<keyword evidence="6" id="KW-0812">Transmembrane</keyword>
<keyword evidence="3" id="KW-0274">FAD</keyword>
<gene>
    <name evidence="8" type="ORF">F5X68DRAFT_246765</name>
</gene>
<feature type="domain" description="FAD-binding" evidence="7">
    <location>
        <begin position="166"/>
        <end position="373"/>
    </location>
</feature>
<evidence type="ECO:0000259" key="7">
    <source>
        <dbReference type="Pfam" id="PF01494"/>
    </source>
</evidence>
<feature type="transmembrane region" description="Helical" evidence="6">
    <location>
        <begin position="12"/>
        <end position="30"/>
    </location>
</feature>
<reference evidence="8" key="1">
    <citation type="journal article" date="2021" name="Nat. Commun.">
        <title>Genetic determinants of endophytism in the Arabidopsis root mycobiome.</title>
        <authorList>
            <person name="Mesny F."/>
            <person name="Miyauchi S."/>
            <person name="Thiergart T."/>
            <person name="Pickel B."/>
            <person name="Atanasova L."/>
            <person name="Karlsson M."/>
            <person name="Huettel B."/>
            <person name="Barry K.W."/>
            <person name="Haridas S."/>
            <person name="Chen C."/>
            <person name="Bauer D."/>
            <person name="Andreopoulos W."/>
            <person name="Pangilinan J."/>
            <person name="LaButti K."/>
            <person name="Riley R."/>
            <person name="Lipzen A."/>
            <person name="Clum A."/>
            <person name="Drula E."/>
            <person name="Henrissat B."/>
            <person name="Kohler A."/>
            <person name="Grigoriev I.V."/>
            <person name="Martin F.M."/>
            <person name="Hacquard S."/>
        </authorList>
    </citation>
    <scope>NUCLEOTIDE SEQUENCE</scope>
    <source>
        <strain evidence="8">MPI-SDFR-AT-0117</strain>
    </source>
</reference>
<evidence type="ECO:0000256" key="4">
    <source>
        <dbReference type="ARBA" id="ARBA00023002"/>
    </source>
</evidence>
<evidence type="ECO:0000313" key="8">
    <source>
        <dbReference type="EMBL" id="KAH6673996.1"/>
    </source>
</evidence>
<dbReference type="PANTHER" id="PTHR13789:SF309">
    <property type="entry name" value="PUTATIVE (AFU_ORTHOLOGUE AFUA_6G14510)-RELATED"/>
    <property type="match status" value="1"/>
</dbReference>
<evidence type="ECO:0000256" key="6">
    <source>
        <dbReference type="SAM" id="Phobius"/>
    </source>
</evidence>
<dbReference type="InterPro" id="IPR002938">
    <property type="entry name" value="FAD-bd"/>
</dbReference>
<dbReference type="SUPFAM" id="SSF51905">
    <property type="entry name" value="FAD/NAD(P)-binding domain"/>
    <property type="match status" value="1"/>
</dbReference>
<evidence type="ECO:0000256" key="3">
    <source>
        <dbReference type="ARBA" id="ARBA00022827"/>
    </source>
</evidence>
<dbReference type="PRINTS" id="PR00420">
    <property type="entry name" value="RNGMNOXGNASE"/>
</dbReference>
<dbReference type="GO" id="GO:0071949">
    <property type="term" value="F:FAD binding"/>
    <property type="evidence" value="ECO:0007669"/>
    <property type="project" value="InterPro"/>
</dbReference>
<comment type="similarity">
    <text evidence="1">Belongs to the paxM FAD-dependent monooxygenase family.</text>
</comment>
<comment type="caution">
    <text evidence="8">The sequence shown here is derived from an EMBL/GenBank/DDBJ whole genome shotgun (WGS) entry which is preliminary data.</text>
</comment>
<dbReference type="InterPro" id="IPR036188">
    <property type="entry name" value="FAD/NAD-bd_sf"/>
</dbReference>
<evidence type="ECO:0000256" key="1">
    <source>
        <dbReference type="ARBA" id="ARBA00007992"/>
    </source>
</evidence>
<evidence type="ECO:0000256" key="2">
    <source>
        <dbReference type="ARBA" id="ARBA00022630"/>
    </source>
</evidence>
<keyword evidence="6" id="KW-0472">Membrane</keyword>
<evidence type="ECO:0000313" key="9">
    <source>
        <dbReference type="Proteomes" id="UP000770015"/>
    </source>
</evidence>
<keyword evidence="4" id="KW-0560">Oxidoreductase</keyword>
<dbReference type="EMBL" id="JAGSXJ010000026">
    <property type="protein sequence ID" value="KAH6673996.1"/>
    <property type="molecule type" value="Genomic_DNA"/>
</dbReference>
<keyword evidence="5" id="KW-0503">Monooxygenase</keyword>
<organism evidence="8 9">
    <name type="scientific">Plectosphaerella plurivora</name>
    <dbReference type="NCBI Taxonomy" id="936078"/>
    <lineage>
        <taxon>Eukaryota</taxon>
        <taxon>Fungi</taxon>
        <taxon>Dikarya</taxon>
        <taxon>Ascomycota</taxon>
        <taxon>Pezizomycotina</taxon>
        <taxon>Sordariomycetes</taxon>
        <taxon>Hypocreomycetidae</taxon>
        <taxon>Glomerellales</taxon>
        <taxon>Plectosphaerellaceae</taxon>
        <taxon>Plectosphaerella</taxon>
    </lineage>
</organism>
<protein>
    <submittedName>
        <fullName evidence="8">Salicylate hydroxylase</fullName>
    </submittedName>
</protein>
<dbReference type="GO" id="GO:0004497">
    <property type="term" value="F:monooxygenase activity"/>
    <property type="evidence" value="ECO:0007669"/>
    <property type="project" value="UniProtKB-KW"/>
</dbReference>
<accession>A0A9P8V551</accession>
<dbReference type="Proteomes" id="UP000770015">
    <property type="component" value="Unassembled WGS sequence"/>
</dbReference>
<name>A0A9P8V551_9PEZI</name>
<dbReference type="Gene3D" id="3.50.50.60">
    <property type="entry name" value="FAD/NAD(P)-binding domain"/>
    <property type="match status" value="1"/>
</dbReference>
<dbReference type="OrthoDB" id="16820at2759"/>
<dbReference type="AlphaFoldDB" id="A0A9P8V551"/>
<keyword evidence="9" id="KW-1185">Reference proteome</keyword>
<dbReference type="PANTHER" id="PTHR13789">
    <property type="entry name" value="MONOOXYGENASE"/>
    <property type="match status" value="1"/>
</dbReference>